<sequence length="239" mass="26964">MIENLFNFSYKLLTSTTIFSIVGSFIWGLLSLLLSPCHLSSIPLIMGYILQNKKDKKFDGIFISFIFSLGILFSIVLVGTVSILLGRVAGDLGIFNNLIVTFIFLILSLYFFNFLNFDFFNFNFDRIFKTKNTKLISFIIGLLFGTGVGPCTFAFFAPVFVLVFKNSTNILKSFLILFSFGLGHLILIIISGGFTEIISKYINLTSNGRIVDIIKRIIGLIMFLLFFYYLVSTIKGVLK</sequence>
<dbReference type="PANTHER" id="PTHR31272">
    <property type="entry name" value="CYTOCHROME C-TYPE BIOGENESIS PROTEIN HI_1454-RELATED"/>
    <property type="match status" value="1"/>
</dbReference>
<keyword evidence="4 6" id="KW-1133">Transmembrane helix</keyword>
<evidence type="ECO:0000259" key="7">
    <source>
        <dbReference type="Pfam" id="PF02683"/>
    </source>
</evidence>
<dbReference type="PANTHER" id="PTHR31272:SF9">
    <property type="entry name" value="BLL1027 PROTEIN"/>
    <property type="match status" value="1"/>
</dbReference>
<dbReference type="AlphaFoldDB" id="A0A124G0A7"/>
<feature type="transmembrane region" description="Helical" evidence="6">
    <location>
        <begin position="170"/>
        <end position="192"/>
    </location>
</feature>
<organism evidence="8 9">
    <name type="scientific">candidate division TA06 bacterium 34_109</name>
    <dbReference type="NCBI Taxonomy" id="1635277"/>
    <lineage>
        <taxon>Bacteria</taxon>
        <taxon>Bacteria division TA06</taxon>
    </lineage>
</organism>
<dbReference type="InterPro" id="IPR003834">
    <property type="entry name" value="Cyt_c_assmbl_TM_dom"/>
</dbReference>
<comment type="caution">
    <text evidence="8">The sequence shown here is derived from an EMBL/GenBank/DDBJ whole genome shotgun (WGS) entry which is preliminary data.</text>
</comment>
<dbReference type="EMBL" id="LGGX01000010">
    <property type="protein sequence ID" value="KUK86905.1"/>
    <property type="molecule type" value="Genomic_DNA"/>
</dbReference>
<feature type="transmembrane region" description="Helical" evidence="6">
    <location>
        <begin position="62"/>
        <end position="88"/>
    </location>
</feature>
<evidence type="ECO:0000256" key="6">
    <source>
        <dbReference type="SAM" id="Phobius"/>
    </source>
</evidence>
<dbReference type="InterPro" id="IPR051790">
    <property type="entry name" value="Cytochrome_c-biogenesis_DsbD"/>
</dbReference>
<evidence type="ECO:0000256" key="1">
    <source>
        <dbReference type="ARBA" id="ARBA00004141"/>
    </source>
</evidence>
<dbReference type="GO" id="GO:0016020">
    <property type="term" value="C:membrane"/>
    <property type="evidence" value="ECO:0007669"/>
    <property type="project" value="UniProtKB-SubCell"/>
</dbReference>
<comment type="similarity">
    <text evidence="2">Belongs to the DsbD family.</text>
</comment>
<proteinExistence type="inferred from homology"/>
<feature type="domain" description="Cytochrome C biogenesis protein transmembrane" evidence="7">
    <location>
        <begin position="21"/>
        <end position="225"/>
    </location>
</feature>
<feature type="transmembrane region" description="Helical" evidence="6">
    <location>
        <begin position="213"/>
        <end position="231"/>
    </location>
</feature>
<evidence type="ECO:0000256" key="3">
    <source>
        <dbReference type="ARBA" id="ARBA00022692"/>
    </source>
</evidence>
<name>A0A124G0A7_UNCT6</name>
<evidence type="ECO:0000256" key="2">
    <source>
        <dbReference type="ARBA" id="ARBA00006143"/>
    </source>
</evidence>
<keyword evidence="5 6" id="KW-0472">Membrane</keyword>
<evidence type="ECO:0000313" key="8">
    <source>
        <dbReference type="EMBL" id="KUK86905.1"/>
    </source>
</evidence>
<feature type="transmembrane region" description="Helical" evidence="6">
    <location>
        <begin position="135"/>
        <end position="164"/>
    </location>
</feature>
<dbReference type="Proteomes" id="UP000053467">
    <property type="component" value="Unassembled WGS sequence"/>
</dbReference>
<dbReference type="GO" id="GO:0017004">
    <property type="term" value="P:cytochrome complex assembly"/>
    <property type="evidence" value="ECO:0007669"/>
    <property type="project" value="InterPro"/>
</dbReference>
<dbReference type="Pfam" id="PF02683">
    <property type="entry name" value="DsbD_TM"/>
    <property type="match status" value="1"/>
</dbReference>
<evidence type="ECO:0000313" key="9">
    <source>
        <dbReference type="Proteomes" id="UP000053467"/>
    </source>
</evidence>
<keyword evidence="3 6" id="KW-0812">Transmembrane</keyword>
<gene>
    <name evidence="8" type="ORF">XE03_1123</name>
</gene>
<reference evidence="9" key="1">
    <citation type="journal article" date="2015" name="MBio">
        <title>Genome-Resolved Metagenomic Analysis Reveals Roles for Candidate Phyla and Other Microbial Community Members in Biogeochemical Transformations in Oil Reservoirs.</title>
        <authorList>
            <person name="Hu P."/>
            <person name="Tom L."/>
            <person name="Singh A."/>
            <person name="Thomas B.C."/>
            <person name="Baker B.J."/>
            <person name="Piceno Y.M."/>
            <person name="Andersen G.L."/>
            <person name="Banfield J.F."/>
        </authorList>
    </citation>
    <scope>NUCLEOTIDE SEQUENCE [LARGE SCALE GENOMIC DNA]</scope>
</reference>
<evidence type="ECO:0000256" key="5">
    <source>
        <dbReference type="ARBA" id="ARBA00023136"/>
    </source>
</evidence>
<feature type="transmembrane region" description="Helical" evidence="6">
    <location>
        <begin position="94"/>
        <end position="115"/>
    </location>
</feature>
<accession>A0A124G0A7</accession>
<dbReference type="PATRIC" id="fig|1635277.3.peg.1396"/>
<protein>
    <submittedName>
        <fullName evidence="8">Cytochrome c biogenesis protein</fullName>
    </submittedName>
</protein>
<evidence type="ECO:0000256" key="4">
    <source>
        <dbReference type="ARBA" id="ARBA00022989"/>
    </source>
</evidence>
<comment type="subcellular location">
    <subcellularLocation>
        <location evidence="1">Membrane</location>
        <topology evidence="1">Multi-pass membrane protein</topology>
    </subcellularLocation>
</comment>
<feature type="transmembrane region" description="Helical" evidence="6">
    <location>
        <begin position="25"/>
        <end position="50"/>
    </location>
</feature>